<dbReference type="GeneID" id="93356667"/>
<name>A0A3N0AAV9_9ACTN</name>
<protein>
    <submittedName>
        <fullName evidence="3">Uncharacterized protein</fullName>
    </submittedName>
</protein>
<evidence type="ECO:0000313" key="2">
    <source>
        <dbReference type="EMBL" id="MBB3171451.1"/>
    </source>
</evidence>
<dbReference type="EMBL" id="SSTM01000006">
    <property type="protein sequence ID" value="TJW09858.1"/>
    <property type="molecule type" value="Genomic_DNA"/>
</dbReference>
<dbReference type="EMBL" id="JACHYA010000003">
    <property type="protein sequence ID" value="MBB3171451.1"/>
    <property type="molecule type" value="Genomic_DNA"/>
</dbReference>
<organism evidence="3 4">
    <name type="scientific">Parvibacter caecicola</name>
    <dbReference type="NCBI Taxonomy" id="747645"/>
    <lineage>
        <taxon>Bacteria</taxon>
        <taxon>Bacillati</taxon>
        <taxon>Actinomycetota</taxon>
        <taxon>Coriobacteriia</taxon>
        <taxon>Coriobacteriales</taxon>
        <taxon>Coriobacteriaceae</taxon>
        <taxon>Parvibacter</taxon>
    </lineage>
</organism>
<evidence type="ECO:0000313" key="5">
    <source>
        <dbReference type="Proteomes" id="UP000530850"/>
    </source>
</evidence>
<accession>A0A3N0AAV9</accession>
<dbReference type="AlphaFoldDB" id="A0A3N0AAV9"/>
<comment type="caution">
    <text evidence="3">The sequence shown here is derived from an EMBL/GenBank/DDBJ whole genome shotgun (WGS) entry which is preliminary data.</text>
</comment>
<dbReference type="Proteomes" id="UP000309454">
    <property type="component" value="Unassembled WGS sequence"/>
</dbReference>
<gene>
    <name evidence="3" type="ORF">E5982_08415</name>
    <name evidence="2" type="ORF">FHR31_001269</name>
</gene>
<dbReference type="OrthoDB" id="3177261at2"/>
<evidence type="ECO:0000313" key="4">
    <source>
        <dbReference type="Proteomes" id="UP000309454"/>
    </source>
</evidence>
<evidence type="ECO:0000313" key="3">
    <source>
        <dbReference type="EMBL" id="TJW09858.1"/>
    </source>
</evidence>
<dbReference type="RefSeq" id="WP_123185358.1">
    <property type="nucleotide sequence ID" value="NZ_CANSOV010000004.1"/>
</dbReference>
<proteinExistence type="predicted"/>
<dbReference type="Proteomes" id="UP000530850">
    <property type="component" value="Unassembled WGS sequence"/>
</dbReference>
<reference evidence="2 5" key="2">
    <citation type="submission" date="2020-08" db="EMBL/GenBank/DDBJ databases">
        <title>Sequencing the genomes of 1000 actinobacteria strains.</title>
        <authorList>
            <person name="Klenk H.-P."/>
        </authorList>
    </citation>
    <scope>NUCLEOTIDE SEQUENCE [LARGE SCALE GENOMIC DNA]</scope>
    <source>
        <strain evidence="2 5">DSM 22242</strain>
    </source>
</reference>
<evidence type="ECO:0000256" key="1">
    <source>
        <dbReference type="SAM" id="MobiDB-lite"/>
    </source>
</evidence>
<reference evidence="3 4" key="1">
    <citation type="submission" date="2019-04" db="EMBL/GenBank/DDBJ databases">
        <title>Microbes associate with the intestines of laboratory mice.</title>
        <authorList>
            <person name="Navarre W."/>
            <person name="Wong E."/>
            <person name="Huang K.C."/>
            <person name="Tropini C."/>
            <person name="Ng K."/>
            <person name="Yu B."/>
        </authorList>
    </citation>
    <scope>NUCLEOTIDE SEQUENCE [LARGE SCALE GENOMIC DNA]</scope>
    <source>
        <strain evidence="3 4">NM48_B13</strain>
    </source>
</reference>
<feature type="region of interest" description="Disordered" evidence="1">
    <location>
        <begin position="1"/>
        <end position="44"/>
    </location>
</feature>
<keyword evidence="4" id="KW-1185">Reference proteome</keyword>
<feature type="compositionally biased region" description="Acidic residues" evidence="1">
    <location>
        <begin position="19"/>
        <end position="28"/>
    </location>
</feature>
<sequence>MSNEDFSPLQGFDPLQDFAFDDDLEGEADPGTLDDGPYGLPVGANAPKLSSDAFDKAESAEERISTLFERMVPHTRVLMAIMDLAQQPVAPREVNDQITELQQHHHSVYAPSTFCDLLDRAGAICQTNEEGVPLKDIEREPDVVTVDGEDFWMVAPPPEVFWTLTDEGRAYFDAYQPLEQIRTLFADEPHYAHLYRHVLEQTALDGGATVGQLDPFILADEAAQNPKRYATYFMDKLERTGAVDWQGSWMATAAGRDYLADSTDESEE</sequence>